<evidence type="ECO:0000313" key="4">
    <source>
        <dbReference type="EMBL" id="TQL49137.1"/>
    </source>
</evidence>
<dbReference type="CDD" id="cd00838">
    <property type="entry name" value="MPP_superfamily"/>
    <property type="match status" value="1"/>
</dbReference>
<accession>A0A542YM28</accession>
<evidence type="ECO:0000313" key="5">
    <source>
        <dbReference type="Proteomes" id="UP000319516"/>
    </source>
</evidence>
<dbReference type="Proteomes" id="UP000319516">
    <property type="component" value="Unassembled WGS sequence"/>
</dbReference>
<feature type="region of interest" description="Disordered" evidence="1">
    <location>
        <begin position="511"/>
        <end position="556"/>
    </location>
</feature>
<keyword evidence="5" id="KW-1185">Reference proteome</keyword>
<reference evidence="4 5" key="1">
    <citation type="submission" date="2019-06" db="EMBL/GenBank/DDBJ databases">
        <title>Sequencing the genomes of 1000 actinobacteria strains.</title>
        <authorList>
            <person name="Klenk H.-P."/>
        </authorList>
    </citation>
    <scope>NUCLEOTIDE SEQUENCE [LARGE SCALE GENOMIC DNA]</scope>
    <source>
        <strain evidence="4 5">DSM 12335</strain>
    </source>
</reference>
<evidence type="ECO:0000259" key="3">
    <source>
        <dbReference type="Pfam" id="PF00149"/>
    </source>
</evidence>
<feature type="domain" description="Calcineurin-like phosphoesterase" evidence="3">
    <location>
        <begin position="259"/>
        <end position="339"/>
    </location>
</feature>
<dbReference type="OrthoDB" id="5241348at2"/>
<feature type="compositionally biased region" description="Acidic residues" evidence="1">
    <location>
        <begin position="540"/>
        <end position="556"/>
    </location>
</feature>
<dbReference type="EMBL" id="VFOP01000001">
    <property type="protein sequence ID" value="TQL49137.1"/>
    <property type="molecule type" value="Genomic_DNA"/>
</dbReference>
<organism evidence="4 5">
    <name type="scientific">Ornithinicoccus hortensis</name>
    <dbReference type="NCBI Taxonomy" id="82346"/>
    <lineage>
        <taxon>Bacteria</taxon>
        <taxon>Bacillati</taxon>
        <taxon>Actinomycetota</taxon>
        <taxon>Actinomycetes</taxon>
        <taxon>Micrococcales</taxon>
        <taxon>Intrasporangiaceae</taxon>
        <taxon>Ornithinicoccus</taxon>
    </lineage>
</organism>
<dbReference type="Pfam" id="PF00149">
    <property type="entry name" value="Metallophos"/>
    <property type="match status" value="1"/>
</dbReference>
<dbReference type="Gene3D" id="3.60.21.10">
    <property type="match status" value="1"/>
</dbReference>
<dbReference type="RefSeq" id="WP_141783431.1">
    <property type="nucleotide sequence ID" value="NZ_BAAAIK010000008.1"/>
</dbReference>
<feature type="transmembrane region" description="Helical" evidence="2">
    <location>
        <begin position="138"/>
        <end position="160"/>
    </location>
</feature>
<proteinExistence type="predicted"/>
<name>A0A542YM28_9MICO</name>
<keyword evidence="2" id="KW-0812">Transmembrane</keyword>
<gene>
    <name evidence="4" type="ORF">FB467_0202</name>
</gene>
<dbReference type="SUPFAM" id="SSF56300">
    <property type="entry name" value="Metallo-dependent phosphatases"/>
    <property type="match status" value="1"/>
</dbReference>
<feature type="transmembrane region" description="Helical" evidence="2">
    <location>
        <begin position="172"/>
        <end position="195"/>
    </location>
</feature>
<keyword evidence="2" id="KW-1133">Transmembrane helix</keyword>
<evidence type="ECO:0000256" key="2">
    <source>
        <dbReference type="SAM" id="Phobius"/>
    </source>
</evidence>
<protein>
    <submittedName>
        <fullName evidence="4">Calcineurin-like phosphoesterase family protein</fullName>
    </submittedName>
</protein>
<dbReference type="GO" id="GO:0016787">
    <property type="term" value="F:hydrolase activity"/>
    <property type="evidence" value="ECO:0007669"/>
    <property type="project" value="InterPro"/>
</dbReference>
<dbReference type="InterPro" id="IPR004843">
    <property type="entry name" value="Calcineurin-like_PHP"/>
</dbReference>
<keyword evidence="2" id="KW-0472">Membrane</keyword>
<dbReference type="InterPro" id="IPR029052">
    <property type="entry name" value="Metallo-depent_PP-like"/>
</dbReference>
<feature type="transmembrane region" description="Helical" evidence="2">
    <location>
        <begin position="24"/>
        <end position="44"/>
    </location>
</feature>
<dbReference type="AlphaFoldDB" id="A0A542YM28"/>
<comment type="caution">
    <text evidence="4">The sequence shown here is derived from an EMBL/GenBank/DDBJ whole genome shotgun (WGS) entry which is preliminary data.</text>
</comment>
<sequence length="556" mass="60300">MSDVETPVAEPTTRPRERRALGRALRYTVTVLVLALVGYVGGLATTSLWPITLQTQHFEASVRISPSWSNNSTVHLPTVFGDIDLEFHGPTPAPGIEGRVQVREEITELFTSGAVDIDELTPDQEELRTVMRDGLTELGWKFVGGVLGTNLLLVGLWFLGRPRKDSHSWWRPAEAVAAAVIVATLVPGIGALMTYRTSTYAAFTTTSLLSTVRGGSGMFTDIRGQAQQATPYVQNLLALSDALHQEFVNPDAFRPAAARFLLVSDIHGMNYYPLMERIIEDEDITAVIDTGDLVNFGRPREGEMAGLFSAIEDLGVPYIFVRGNHDATSPTDEAVLARMAEIPNVILLEPTAGTFVEAQVNGIRMSGFNDWRHFAEVNDDFKEQAREAGEAFAEGTRGWPLPDILVSHQPFALEDLPSAGIKVNGHMHTAALKGNQITMGSFTGGGLVNHFQVPQDEDPETAGELVGVPYAFDIVSFGEDCSLQTLTRYVYRNLVSGRPQFDNVSVLNGEQVATQPDPDGEPRTCGPDQPLQTEVIVPTDDPDGDDGADDGDGGAP</sequence>
<evidence type="ECO:0000256" key="1">
    <source>
        <dbReference type="SAM" id="MobiDB-lite"/>
    </source>
</evidence>